<dbReference type="Gene3D" id="3.40.50.720">
    <property type="entry name" value="NAD(P)-binding Rossmann-like Domain"/>
    <property type="match status" value="1"/>
</dbReference>
<dbReference type="InterPro" id="IPR013116">
    <property type="entry name" value="KARI_N"/>
</dbReference>
<dbReference type="STRING" id="1714264.BTO30_10890"/>
<proteinExistence type="predicted"/>
<dbReference type="InterPro" id="IPR036291">
    <property type="entry name" value="NAD(P)-bd_dom_sf"/>
</dbReference>
<evidence type="ECO:0000313" key="3">
    <source>
        <dbReference type="Proteomes" id="UP000185568"/>
    </source>
</evidence>
<dbReference type="AlphaFoldDB" id="A0A1Q8Q4G5"/>
<evidence type="ECO:0000313" key="2">
    <source>
        <dbReference type="EMBL" id="OLN22246.1"/>
    </source>
</evidence>
<organism evidence="2 3">
    <name type="scientific">Domibacillus antri</name>
    <dbReference type="NCBI Taxonomy" id="1714264"/>
    <lineage>
        <taxon>Bacteria</taxon>
        <taxon>Bacillati</taxon>
        <taxon>Bacillota</taxon>
        <taxon>Bacilli</taxon>
        <taxon>Bacillales</taxon>
        <taxon>Bacillaceae</taxon>
        <taxon>Domibacillus</taxon>
    </lineage>
</organism>
<reference evidence="2 3" key="1">
    <citation type="submission" date="2016-12" db="EMBL/GenBank/DDBJ databases">
        <title>Domibacillus antri genome sequencing.</title>
        <authorList>
            <person name="Verma A."/>
            <person name="Krishnamurthi S."/>
        </authorList>
    </citation>
    <scope>NUCLEOTIDE SEQUENCE [LARGE SCALE GENOMIC DNA]</scope>
    <source>
        <strain evidence="2 3">XD80</strain>
    </source>
</reference>
<dbReference type="OrthoDB" id="2900258at2"/>
<gene>
    <name evidence="2" type="ORF">BTO30_10890</name>
</gene>
<dbReference type="SUPFAM" id="SSF51735">
    <property type="entry name" value="NAD(P)-binding Rossmann-fold domains"/>
    <property type="match status" value="1"/>
</dbReference>
<evidence type="ECO:0000259" key="1">
    <source>
        <dbReference type="Pfam" id="PF07991"/>
    </source>
</evidence>
<comment type="caution">
    <text evidence="2">The sequence shown here is derived from an EMBL/GenBank/DDBJ whole genome shotgun (WGS) entry which is preliminary data.</text>
</comment>
<name>A0A1Q8Q4G5_9BACI</name>
<feature type="domain" description="KARI N-terminal Rossmann" evidence="1">
    <location>
        <begin position="15"/>
        <end position="77"/>
    </location>
</feature>
<sequence>MIKQRDSEDLIHSYFRNKTVAIIGYDEQGYQHAKKLRELNAEVLVVLRDGTEEAHWKKEGFEVISVWEAVDRATILQVW</sequence>
<keyword evidence="3" id="KW-1185">Reference proteome</keyword>
<dbReference type="Pfam" id="PF07991">
    <property type="entry name" value="KARI_N"/>
    <property type="match status" value="1"/>
</dbReference>
<protein>
    <recommendedName>
        <fullName evidence="1">KARI N-terminal Rossmann domain-containing protein</fullName>
    </recommendedName>
</protein>
<dbReference type="Proteomes" id="UP000185568">
    <property type="component" value="Unassembled WGS sequence"/>
</dbReference>
<dbReference type="EMBL" id="MSDU01000022">
    <property type="protein sequence ID" value="OLN22246.1"/>
    <property type="molecule type" value="Genomic_DNA"/>
</dbReference>
<accession>A0A1Q8Q4G5</accession>
<dbReference type="RefSeq" id="WP_075398756.1">
    <property type="nucleotide sequence ID" value="NZ_MSDU01000022.1"/>
</dbReference>